<gene>
    <name evidence="5" type="ORF">C0Q70_12168</name>
</gene>
<dbReference type="PANTHER" id="PTHR12419">
    <property type="entry name" value="OTU DOMAIN CONTAINING PROTEIN"/>
    <property type="match status" value="1"/>
</dbReference>
<accession>A0A2T7P0S0</accession>
<dbReference type="SUPFAM" id="SSF54001">
    <property type="entry name" value="Cysteine proteinases"/>
    <property type="match status" value="1"/>
</dbReference>
<dbReference type="InterPro" id="IPR050704">
    <property type="entry name" value="Peptidase_C85-like"/>
</dbReference>
<evidence type="ECO:0000313" key="5">
    <source>
        <dbReference type="EMBL" id="PVD27018.1"/>
    </source>
</evidence>
<dbReference type="GO" id="GO:0016579">
    <property type="term" value="P:protein deubiquitination"/>
    <property type="evidence" value="ECO:0007669"/>
    <property type="project" value="TreeGrafter"/>
</dbReference>
<dbReference type="AlphaFoldDB" id="A0A2T7P0S0"/>
<comment type="caution">
    <text evidence="5">The sequence shown here is derived from an EMBL/GenBank/DDBJ whole genome shotgun (WGS) entry which is preliminary data.</text>
</comment>
<dbReference type="EMBL" id="PZQS01000007">
    <property type="protein sequence ID" value="PVD27018.1"/>
    <property type="molecule type" value="Genomic_DNA"/>
</dbReference>
<dbReference type="PROSITE" id="PS50803">
    <property type="entry name" value="OAR"/>
    <property type="match status" value="1"/>
</dbReference>
<sequence length="580" mass="64500">MSLFAGKGGSLQLTPLTWQTFHQSPFRNHELSGPSPHNSERSFGRDGVEVSTNMKLKHRRSLLEGVGFYDHFDSIFHDVALPVGSCGVHPRAHEDMLPSDGKPEAYGIPIKIESLTASLGGSPSQQTGSSRNLVGRPERSSTLPDSKCVALGEENCFLNSISVAKCLKEHSSELNDCHAPPSLKSVKGRYSPIPNFRLVNPTKEHRRLEITRCWSNDEKENVRSNVGMETDFFTSSLRRQSVSSPLWSDEKSVPICENFKEENRQDSKNLPLSTTSLRRKPLRQSYGVITARTSVKSSPFLTAAEAATESPFSILGSDATHVETSSTVLNDAMCTLAAATPFHKDADTEGRAKLHERRCCAVSVASSPPSYTVYKYLKATLASLERQVDYIRGDGNCFFRALSKEIYGSENFHAEWREAVVDVIECYPRIFGQYIDTNSMTLHVREMRRLGTWATTCEIYAAATLLQHNIYVLAPDHNQKEYRWLLFSPHQLTRHYTGGNNTQMHTQGKSVGDFCRGHSCSTSGISSAAHHFYLTLCHTNGNHYDRIMPAFVSCNCQLPPPSLDGATVLVDLTESDEDRA</sequence>
<keyword evidence="6" id="KW-1185">Reference proteome</keyword>
<dbReference type="GO" id="GO:0004843">
    <property type="term" value="F:cysteine-type deubiquitinase activity"/>
    <property type="evidence" value="ECO:0007669"/>
    <property type="project" value="TreeGrafter"/>
</dbReference>
<name>A0A2T7P0S0_POMCA</name>
<evidence type="ECO:0000256" key="2">
    <source>
        <dbReference type="SAM" id="MobiDB-lite"/>
    </source>
</evidence>
<dbReference type="Gene3D" id="3.90.70.80">
    <property type="match status" value="1"/>
</dbReference>
<dbReference type="Proteomes" id="UP000245119">
    <property type="component" value="Linkage Group LG7"/>
</dbReference>
<protein>
    <recommendedName>
        <fullName evidence="7">OTU domain-containing protein</fullName>
    </recommendedName>
</protein>
<proteinExistence type="predicted"/>
<dbReference type="GO" id="GO:0005634">
    <property type="term" value="C:nucleus"/>
    <property type="evidence" value="ECO:0007669"/>
    <property type="project" value="UniProtKB-SubCell"/>
</dbReference>
<feature type="region of interest" description="Disordered" evidence="2">
    <location>
        <begin position="117"/>
        <end position="145"/>
    </location>
</feature>
<dbReference type="PROSITE" id="PS50802">
    <property type="entry name" value="OTU"/>
    <property type="match status" value="1"/>
</dbReference>
<dbReference type="Pfam" id="PF02338">
    <property type="entry name" value="OTU"/>
    <property type="match status" value="1"/>
</dbReference>
<dbReference type="STRING" id="400727.A0A2T7P0S0"/>
<dbReference type="OrthoDB" id="409956at2759"/>
<feature type="region of interest" description="Disordered" evidence="2">
    <location>
        <begin position="27"/>
        <end position="46"/>
    </location>
</feature>
<dbReference type="InterPro" id="IPR003323">
    <property type="entry name" value="OTU_dom"/>
</dbReference>
<dbReference type="InterPro" id="IPR003654">
    <property type="entry name" value="OAR_dom"/>
</dbReference>
<feature type="compositionally biased region" description="Polar residues" evidence="2">
    <location>
        <begin position="117"/>
        <end position="132"/>
    </location>
</feature>
<evidence type="ECO:0008006" key="7">
    <source>
        <dbReference type="Google" id="ProtNLM"/>
    </source>
</evidence>
<dbReference type="InterPro" id="IPR038765">
    <property type="entry name" value="Papain-like_cys_pep_sf"/>
</dbReference>
<evidence type="ECO:0000259" key="4">
    <source>
        <dbReference type="PROSITE" id="PS50803"/>
    </source>
</evidence>
<comment type="subcellular location">
    <subcellularLocation>
        <location evidence="1">Nucleus</location>
    </subcellularLocation>
</comment>
<feature type="domain" description="OAR" evidence="4">
    <location>
        <begin position="272"/>
        <end position="285"/>
    </location>
</feature>
<feature type="domain" description="OTU" evidence="3">
    <location>
        <begin position="386"/>
        <end position="550"/>
    </location>
</feature>
<organism evidence="5 6">
    <name type="scientific">Pomacea canaliculata</name>
    <name type="common">Golden apple snail</name>
    <dbReference type="NCBI Taxonomy" id="400727"/>
    <lineage>
        <taxon>Eukaryota</taxon>
        <taxon>Metazoa</taxon>
        <taxon>Spiralia</taxon>
        <taxon>Lophotrochozoa</taxon>
        <taxon>Mollusca</taxon>
        <taxon>Gastropoda</taxon>
        <taxon>Caenogastropoda</taxon>
        <taxon>Architaenioglossa</taxon>
        <taxon>Ampullarioidea</taxon>
        <taxon>Ampullariidae</taxon>
        <taxon>Pomacea</taxon>
    </lineage>
</organism>
<evidence type="ECO:0000259" key="3">
    <source>
        <dbReference type="PROSITE" id="PS50802"/>
    </source>
</evidence>
<reference evidence="5 6" key="1">
    <citation type="submission" date="2018-04" db="EMBL/GenBank/DDBJ databases">
        <title>The genome of golden apple snail Pomacea canaliculata provides insight into stress tolerance and invasive adaptation.</title>
        <authorList>
            <person name="Liu C."/>
            <person name="Liu B."/>
            <person name="Ren Y."/>
            <person name="Zhang Y."/>
            <person name="Wang H."/>
            <person name="Li S."/>
            <person name="Jiang F."/>
            <person name="Yin L."/>
            <person name="Zhang G."/>
            <person name="Qian W."/>
            <person name="Fan W."/>
        </authorList>
    </citation>
    <scope>NUCLEOTIDE SEQUENCE [LARGE SCALE GENOMIC DNA]</scope>
    <source>
        <strain evidence="5">SZHN2017</strain>
        <tissue evidence="5">Muscle</tissue>
    </source>
</reference>
<evidence type="ECO:0000256" key="1">
    <source>
        <dbReference type="ARBA" id="ARBA00004123"/>
    </source>
</evidence>
<evidence type="ECO:0000313" key="6">
    <source>
        <dbReference type="Proteomes" id="UP000245119"/>
    </source>
</evidence>
<dbReference type="CDD" id="cd22755">
    <property type="entry name" value="OTU_CeDUB-like"/>
    <property type="match status" value="1"/>
</dbReference>